<dbReference type="CDD" id="cd02181">
    <property type="entry name" value="GH16_fungal_Lam16A_glucanase"/>
    <property type="match status" value="1"/>
</dbReference>
<dbReference type="InterPro" id="IPR050546">
    <property type="entry name" value="Glycosyl_Hydrlase_16"/>
</dbReference>
<keyword evidence="2" id="KW-0732">Signal</keyword>
<dbReference type="SUPFAM" id="SSF49899">
    <property type="entry name" value="Concanavalin A-like lectins/glucanases"/>
    <property type="match status" value="1"/>
</dbReference>
<dbReference type="Gene3D" id="2.60.120.200">
    <property type="match status" value="1"/>
</dbReference>
<dbReference type="PROSITE" id="PS51762">
    <property type="entry name" value="GH16_2"/>
    <property type="match status" value="1"/>
</dbReference>
<feature type="region of interest" description="Disordered" evidence="1">
    <location>
        <begin position="87"/>
        <end position="112"/>
    </location>
</feature>
<proteinExistence type="predicted"/>
<dbReference type="PANTHER" id="PTHR10963:SF24">
    <property type="entry name" value="GLYCOSIDASE C21B10.07-RELATED"/>
    <property type="match status" value="1"/>
</dbReference>
<evidence type="ECO:0000256" key="1">
    <source>
        <dbReference type="SAM" id="MobiDB-lite"/>
    </source>
</evidence>
<dbReference type="PANTHER" id="PTHR10963">
    <property type="entry name" value="GLYCOSYL HYDROLASE-RELATED"/>
    <property type="match status" value="1"/>
</dbReference>
<accession>A0A061B1S0</accession>
<name>A0A061B1S0_RHOTO</name>
<protein>
    <submittedName>
        <fullName evidence="4">RHTO0S05e09450g1_1</fullName>
    </submittedName>
</protein>
<feature type="domain" description="GH16" evidence="3">
    <location>
        <begin position="100"/>
        <end position="411"/>
    </location>
</feature>
<feature type="signal peptide" evidence="2">
    <location>
        <begin position="1"/>
        <end position="20"/>
    </location>
</feature>
<dbReference type="GO" id="GO:0009251">
    <property type="term" value="P:glucan catabolic process"/>
    <property type="evidence" value="ECO:0007669"/>
    <property type="project" value="TreeGrafter"/>
</dbReference>
<evidence type="ECO:0000256" key="2">
    <source>
        <dbReference type="SAM" id="SignalP"/>
    </source>
</evidence>
<sequence length="411" mass="43945">MRLLPVPLLLLTLLPTLTLATSSPPSLEALDKRATYKCKETSDCSKVGAKIPAHSHYRCEKAKGICTFGCNSGYSASSSGTSCIKAASSTTKPATPTTSTRPSGPTQPLATPKLRKTYSGSSFFDSWTFWTASDPTHGLISYLSRADALANKLVSISKAGTAIISIDRTSRLSEGQLRKSVRISSTDVYQPGNLVIVDLKHVPVGCSTWPAFWMYNYPWPQSGEIDIYEGVNSRTFNSMTLHTAAGCTRNLSTPMTGSIDGADSNCNAGKGNTGCGVMDMDPKSYGAGFNAAGGGVFAVLFAETGISIWRFTRSSIPSDIKSGAPRWKSWGTPVAAWDGATCDTRTYFKNQMLTFNIDTCGDWAGQQAVFTSPSLSGACYPKYASCAAANADPDAFKKAYFEVNYVKVFSV</sequence>
<dbReference type="AlphaFoldDB" id="A0A061B1S0"/>
<dbReference type="GO" id="GO:0004553">
    <property type="term" value="F:hydrolase activity, hydrolyzing O-glycosyl compounds"/>
    <property type="evidence" value="ECO:0007669"/>
    <property type="project" value="InterPro"/>
</dbReference>
<reference evidence="4" key="1">
    <citation type="journal article" date="2014" name="Genome Announc.">
        <title>Draft genome sequence of Rhodosporidium toruloides CECT1137, an oleaginous yeast of biotechnological interest.</title>
        <authorList>
            <person name="Morin N."/>
            <person name="Calcas X."/>
            <person name="Devillers H."/>
            <person name="Durrens P."/>
            <person name="Sherman D.J."/>
            <person name="Nicaud J.-M."/>
            <person name="Neuveglise C."/>
        </authorList>
    </citation>
    <scope>NUCLEOTIDE SEQUENCE</scope>
    <source>
        <strain evidence="4">CECT1137</strain>
    </source>
</reference>
<dbReference type="OrthoDB" id="192832at2759"/>
<dbReference type="InterPro" id="IPR013320">
    <property type="entry name" value="ConA-like_dom_sf"/>
</dbReference>
<feature type="compositionally biased region" description="Low complexity" evidence="1">
    <location>
        <begin position="87"/>
        <end position="106"/>
    </location>
</feature>
<feature type="chain" id="PRO_5001593910" evidence="2">
    <location>
        <begin position="21"/>
        <end position="411"/>
    </location>
</feature>
<dbReference type="Pfam" id="PF26113">
    <property type="entry name" value="GH16_XgeA"/>
    <property type="match status" value="1"/>
</dbReference>
<dbReference type="EMBL" id="LK052940">
    <property type="protein sequence ID" value="CDR40946.1"/>
    <property type="molecule type" value="Genomic_DNA"/>
</dbReference>
<gene>
    <name evidence="4" type="ORF">RHTO0S_05e09450g</name>
</gene>
<organism evidence="4">
    <name type="scientific">Rhodotorula toruloides</name>
    <name type="common">Yeast</name>
    <name type="synonym">Rhodosporidium toruloides</name>
    <dbReference type="NCBI Taxonomy" id="5286"/>
    <lineage>
        <taxon>Eukaryota</taxon>
        <taxon>Fungi</taxon>
        <taxon>Dikarya</taxon>
        <taxon>Basidiomycota</taxon>
        <taxon>Pucciniomycotina</taxon>
        <taxon>Microbotryomycetes</taxon>
        <taxon>Sporidiobolales</taxon>
        <taxon>Sporidiobolaceae</taxon>
        <taxon>Rhodotorula</taxon>
    </lineage>
</organism>
<evidence type="ECO:0000259" key="3">
    <source>
        <dbReference type="PROSITE" id="PS51762"/>
    </source>
</evidence>
<dbReference type="InterPro" id="IPR000757">
    <property type="entry name" value="Beta-glucanase-like"/>
</dbReference>
<evidence type="ECO:0000313" key="4">
    <source>
        <dbReference type="EMBL" id="CDR40946.1"/>
    </source>
</evidence>